<keyword evidence="14" id="KW-1185">Reference proteome</keyword>
<feature type="transmembrane region" description="Helical" evidence="11">
    <location>
        <begin position="182"/>
        <end position="200"/>
    </location>
</feature>
<protein>
    <recommendedName>
        <fullName evidence="11 12">4-hydroxybenzoate octaprenyltransferase</fullName>
        <ecNumber evidence="11 12">2.5.1.39</ecNumber>
    </recommendedName>
    <alternativeName>
        <fullName evidence="11">4-HB polyprenyltransferase</fullName>
    </alternativeName>
</protein>
<dbReference type="HAMAP" id="MF_01635">
    <property type="entry name" value="UbiA"/>
    <property type="match status" value="1"/>
</dbReference>
<feature type="transmembrane region" description="Helical" evidence="11">
    <location>
        <begin position="134"/>
        <end position="152"/>
    </location>
</feature>
<evidence type="ECO:0000256" key="4">
    <source>
        <dbReference type="ARBA" id="ARBA00022475"/>
    </source>
</evidence>
<comment type="function">
    <text evidence="11">Catalyzes the prenylation of para-hydroxybenzoate (PHB) with an all-trans polyprenyl group. Mediates the second step in the final reaction sequence of ubiquinone-8 (UQ-8) biosynthesis, which is the condensation of the polyisoprenoid side chain with PHB, generating the first membrane-bound Q intermediate 3-octaprenyl-4-hydroxybenzoate.</text>
</comment>
<dbReference type="PROSITE" id="PS00943">
    <property type="entry name" value="UBIA"/>
    <property type="match status" value="1"/>
</dbReference>
<dbReference type="GO" id="GO:0006744">
    <property type="term" value="P:ubiquinone biosynthetic process"/>
    <property type="evidence" value="ECO:0007669"/>
    <property type="project" value="UniProtKB-UniRule"/>
</dbReference>
<keyword evidence="7 11" id="KW-0831">Ubiquinone biosynthesis</keyword>
<dbReference type="UniPathway" id="UPA00232"/>
<keyword evidence="9 11" id="KW-1133">Transmembrane helix</keyword>
<feature type="transmembrane region" description="Helical" evidence="11">
    <location>
        <begin position="231"/>
        <end position="249"/>
    </location>
</feature>
<evidence type="ECO:0000256" key="10">
    <source>
        <dbReference type="ARBA" id="ARBA00023136"/>
    </source>
</evidence>
<evidence type="ECO:0000256" key="2">
    <source>
        <dbReference type="ARBA" id="ARBA00004141"/>
    </source>
</evidence>
<evidence type="ECO:0000256" key="12">
    <source>
        <dbReference type="NCBIfam" id="TIGR01474"/>
    </source>
</evidence>
<dbReference type="EC" id="2.5.1.39" evidence="11 12"/>
<dbReference type="InterPro" id="IPR030470">
    <property type="entry name" value="UbiA_prenylTrfase_CS"/>
</dbReference>
<keyword evidence="6 11" id="KW-0808">Transferase</keyword>
<gene>
    <name evidence="11" type="primary">ubiA</name>
    <name evidence="13" type="ORF">SAMN07250955_104204</name>
</gene>
<feature type="transmembrane region" description="Helical" evidence="11">
    <location>
        <begin position="103"/>
        <end position="128"/>
    </location>
</feature>
<dbReference type="FunFam" id="1.10.357.140:FF:000003">
    <property type="entry name" value="4-hydroxybenzoate polyprenyltransferase, mitochondrial"/>
    <property type="match status" value="1"/>
</dbReference>
<evidence type="ECO:0000256" key="11">
    <source>
        <dbReference type="HAMAP-Rule" id="MF_01635"/>
    </source>
</evidence>
<dbReference type="PANTHER" id="PTHR11048">
    <property type="entry name" value="PRENYLTRANSFERASES"/>
    <property type="match status" value="1"/>
</dbReference>
<evidence type="ECO:0000256" key="8">
    <source>
        <dbReference type="ARBA" id="ARBA00022692"/>
    </source>
</evidence>
<keyword evidence="4 11" id="KW-1003">Cell membrane</keyword>
<dbReference type="Pfam" id="PF01040">
    <property type="entry name" value="UbiA"/>
    <property type="match status" value="1"/>
</dbReference>
<name>A0A212QZI7_9PROT</name>
<dbReference type="Gene3D" id="1.10.357.140">
    <property type="entry name" value="UbiA prenyltransferase"/>
    <property type="match status" value="1"/>
</dbReference>
<accession>A0A212QZI7</accession>
<comment type="cofactor">
    <cofactor evidence="1 11">
        <name>Mg(2+)</name>
        <dbReference type="ChEBI" id="CHEBI:18420"/>
    </cofactor>
</comment>
<dbReference type="OrthoDB" id="9782418at2"/>
<comment type="catalytic activity">
    <reaction evidence="11">
        <text>all-trans-octaprenyl diphosphate + 4-hydroxybenzoate = 4-hydroxy-3-(all-trans-octaprenyl)benzoate + diphosphate</text>
        <dbReference type="Rhea" id="RHEA:27782"/>
        <dbReference type="ChEBI" id="CHEBI:1617"/>
        <dbReference type="ChEBI" id="CHEBI:17879"/>
        <dbReference type="ChEBI" id="CHEBI:33019"/>
        <dbReference type="ChEBI" id="CHEBI:57711"/>
        <dbReference type="EC" id="2.5.1.39"/>
    </reaction>
</comment>
<sequence length="307" mass="33642">MLAETNAVQAAHVPDRQHHWVDRLPLRLRAFAILARLDRPIGTWLLLLPCWWGLALAADYPNPVHMLLFAIGAIVMRGAGCTINDIVDREFDAKVERTKSRPIASGLVTVPQALLFVALQGVVGLIVLLQLPGFAIAIGFASLPLIVAYPFMKRITWWPQAFLGLAFNWGILVGYATATHTLSPASIILYVAGIFWTLGYDTIYAHQDKVDDAIVGVKSTARLFGKATSRWLWVFYAATMLLIAAAGALAAKGPLFWAVLILAGWSLVDQIRSLNMDDPDNCIAQFRKNRLSGLWVALALALGTIAF</sequence>
<dbReference type="CDD" id="cd13959">
    <property type="entry name" value="PT_UbiA_COQ2"/>
    <property type="match status" value="1"/>
</dbReference>
<dbReference type="PANTHER" id="PTHR11048:SF28">
    <property type="entry name" value="4-HYDROXYBENZOATE POLYPRENYLTRANSFERASE, MITOCHONDRIAL"/>
    <property type="match status" value="1"/>
</dbReference>
<dbReference type="GO" id="GO:0008412">
    <property type="term" value="F:4-hydroxybenzoate polyprenyltransferase activity"/>
    <property type="evidence" value="ECO:0007669"/>
    <property type="project" value="UniProtKB-UniRule"/>
</dbReference>
<evidence type="ECO:0000256" key="9">
    <source>
        <dbReference type="ARBA" id="ARBA00022989"/>
    </source>
</evidence>
<dbReference type="FunFam" id="1.20.120.1780:FF:000001">
    <property type="entry name" value="4-hydroxybenzoate octaprenyltransferase"/>
    <property type="match status" value="1"/>
</dbReference>
<dbReference type="NCBIfam" id="TIGR01474">
    <property type="entry name" value="ubiA_proteo"/>
    <property type="match status" value="1"/>
</dbReference>
<comment type="subcellular location">
    <subcellularLocation>
        <location evidence="11">Cell inner membrane</location>
        <topology evidence="11">Multi-pass membrane protein</topology>
    </subcellularLocation>
    <subcellularLocation>
        <location evidence="2">Membrane</location>
        <topology evidence="2">Multi-pass membrane protein</topology>
    </subcellularLocation>
</comment>
<evidence type="ECO:0000313" key="14">
    <source>
        <dbReference type="Proteomes" id="UP000197065"/>
    </source>
</evidence>
<organism evidence="13 14">
    <name type="scientific">Arboricoccus pini</name>
    <dbReference type="NCBI Taxonomy" id="1963835"/>
    <lineage>
        <taxon>Bacteria</taxon>
        <taxon>Pseudomonadati</taxon>
        <taxon>Pseudomonadota</taxon>
        <taxon>Alphaproteobacteria</taxon>
        <taxon>Geminicoccales</taxon>
        <taxon>Geminicoccaceae</taxon>
        <taxon>Arboricoccus</taxon>
    </lineage>
</organism>
<dbReference type="InterPro" id="IPR044878">
    <property type="entry name" value="UbiA_sf"/>
</dbReference>
<evidence type="ECO:0000256" key="1">
    <source>
        <dbReference type="ARBA" id="ARBA00001946"/>
    </source>
</evidence>
<feature type="transmembrane region" description="Helical" evidence="11">
    <location>
        <begin position="157"/>
        <end position="176"/>
    </location>
</feature>
<comment type="similarity">
    <text evidence="3 11">Belongs to the UbiA prenyltransferase family.</text>
</comment>
<keyword evidence="11" id="KW-0460">Magnesium</keyword>
<evidence type="ECO:0000256" key="5">
    <source>
        <dbReference type="ARBA" id="ARBA00022519"/>
    </source>
</evidence>
<proteinExistence type="inferred from homology"/>
<dbReference type="InterPro" id="IPR039653">
    <property type="entry name" value="Prenyltransferase"/>
</dbReference>
<keyword evidence="8 11" id="KW-0812">Transmembrane</keyword>
<evidence type="ECO:0000256" key="7">
    <source>
        <dbReference type="ARBA" id="ARBA00022688"/>
    </source>
</evidence>
<reference evidence="13 14" key="1">
    <citation type="submission" date="2017-06" db="EMBL/GenBank/DDBJ databases">
        <authorList>
            <person name="Kim H.J."/>
            <person name="Triplett B.A."/>
        </authorList>
    </citation>
    <scope>NUCLEOTIDE SEQUENCE [LARGE SCALE GENOMIC DNA]</scope>
    <source>
        <strain evidence="13 14">B29T1</strain>
    </source>
</reference>
<dbReference type="InterPro" id="IPR006370">
    <property type="entry name" value="HB_polyprenyltransferase-like"/>
</dbReference>
<dbReference type="GO" id="GO:0005886">
    <property type="term" value="C:plasma membrane"/>
    <property type="evidence" value="ECO:0007669"/>
    <property type="project" value="UniProtKB-SubCell"/>
</dbReference>
<feature type="transmembrane region" description="Helical" evidence="11">
    <location>
        <begin position="291"/>
        <end position="306"/>
    </location>
</feature>
<feature type="transmembrane region" description="Helical" evidence="11">
    <location>
        <begin position="255"/>
        <end position="271"/>
    </location>
</feature>
<dbReference type="Proteomes" id="UP000197065">
    <property type="component" value="Unassembled WGS sequence"/>
</dbReference>
<dbReference type="Gene3D" id="1.20.120.1780">
    <property type="entry name" value="UbiA prenyltransferase"/>
    <property type="match status" value="1"/>
</dbReference>
<keyword evidence="10 11" id="KW-0472">Membrane</keyword>
<dbReference type="InterPro" id="IPR000537">
    <property type="entry name" value="UbiA_prenyltransferase"/>
</dbReference>
<dbReference type="EMBL" id="FYEH01000004">
    <property type="protein sequence ID" value="SNB65151.1"/>
    <property type="molecule type" value="Genomic_DNA"/>
</dbReference>
<evidence type="ECO:0000313" key="13">
    <source>
        <dbReference type="EMBL" id="SNB65151.1"/>
    </source>
</evidence>
<evidence type="ECO:0000256" key="6">
    <source>
        <dbReference type="ARBA" id="ARBA00022679"/>
    </source>
</evidence>
<dbReference type="AlphaFoldDB" id="A0A212QZI7"/>
<keyword evidence="5 11" id="KW-0997">Cell inner membrane</keyword>
<evidence type="ECO:0000256" key="3">
    <source>
        <dbReference type="ARBA" id="ARBA00005985"/>
    </source>
</evidence>
<comment type="pathway">
    <text evidence="11">Cofactor biosynthesis; ubiquinone biosynthesis.</text>
</comment>